<dbReference type="EMBL" id="BK015631">
    <property type="protein sequence ID" value="DAE16795.1"/>
    <property type="molecule type" value="Genomic_DNA"/>
</dbReference>
<organism evidence="1">
    <name type="scientific">Siphoviridae sp. ctVii20</name>
    <dbReference type="NCBI Taxonomy" id="2825533"/>
    <lineage>
        <taxon>Viruses</taxon>
        <taxon>Duplodnaviria</taxon>
        <taxon>Heunggongvirae</taxon>
        <taxon>Uroviricota</taxon>
        <taxon>Caudoviricetes</taxon>
    </lineage>
</organism>
<accession>A0A8S5QD68</accession>
<protein>
    <submittedName>
        <fullName evidence="1">Uncharacterized protein</fullName>
    </submittedName>
</protein>
<sequence>MCIRSANLQLTRRFSAEPPPPEEGDYCRGHGICAESSGPHYWRSRCFSQSRSQSRSHLTGISEWRRR</sequence>
<proteinExistence type="predicted"/>
<reference evidence="1" key="1">
    <citation type="journal article" date="2021" name="Proc. Natl. Acad. Sci. U.S.A.">
        <title>A Catalog of Tens of Thousands of Viruses from Human Metagenomes Reveals Hidden Associations with Chronic Diseases.</title>
        <authorList>
            <person name="Tisza M.J."/>
            <person name="Buck C.B."/>
        </authorList>
    </citation>
    <scope>NUCLEOTIDE SEQUENCE</scope>
    <source>
        <strain evidence="1">CtVii20</strain>
    </source>
</reference>
<name>A0A8S5QD68_9CAUD</name>
<evidence type="ECO:0000313" key="1">
    <source>
        <dbReference type="EMBL" id="DAE16795.1"/>
    </source>
</evidence>